<protein>
    <submittedName>
        <fullName evidence="2">Carbon storage regulator</fullName>
    </submittedName>
</protein>
<evidence type="ECO:0000313" key="2">
    <source>
        <dbReference type="EMBL" id="PSW25111.1"/>
    </source>
</evidence>
<keyword evidence="1" id="KW-0732">Signal</keyword>
<evidence type="ECO:0000313" key="3">
    <source>
        <dbReference type="Proteomes" id="UP000240481"/>
    </source>
</evidence>
<sequence length="110" mass="11603">MKYLTLIAAVLLSSGAVADELDILTSSDMISDDLMGQSRGTNYEIQIDNMQAHSEMDGDVAGNSAYHNTTGDNIIDSGSFADSSGVFSVVQNTGNNVLIQNATVVNLTLK</sequence>
<dbReference type="STRING" id="680026.AB733_04385"/>
<organism evidence="2 3">
    <name type="scientific">Photobacterium swingsii</name>
    <dbReference type="NCBI Taxonomy" id="680026"/>
    <lineage>
        <taxon>Bacteria</taxon>
        <taxon>Pseudomonadati</taxon>
        <taxon>Pseudomonadota</taxon>
        <taxon>Gammaproteobacteria</taxon>
        <taxon>Vibrionales</taxon>
        <taxon>Vibrionaceae</taxon>
        <taxon>Photobacterium</taxon>
    </lineage>
</organism>
<name>A0A0J8VE55_9GAMM</name>
<dbReference type="OrthoDB" id="5786382at2"/>
<reference evidence="2 3" key="1">
    <citation type="submission" date="2018-01" db="EMBL/GenBank/DDBJ databases">
        <title>Whole genome sequencing of Histamine producing bacteria.</title>
        <authorList>
            <person name="Butler K."/>
        </authorList>
    </citation>
    <scope>NUCLEOTIDE SEQUENCE [LARGE SCALE GENOMIC DNA]</scope>
    <source>
        <strain evidence="2 3">DSM 24669</strain>
    </source>
</reference>
<gene>
    <name evidence="2" type="ORF">C9I94_09935</name>
</gene>
<evidence type="ECO:0000256" key="1">
    <source>
        <dbReference type="SAM" id="SignalP"/>
    </source>
</evidence>
<keyword evidence="3" id="KW-1185">Reference proteome</keyword>
<proteinExistence type="predicted"/>
<accession>A0A0J8VE55</accession>
<dbReference type="AlphaFoldDB" id="A0A0J8VE55"/>
<comment type="caution">
    <text evidence="2">The sequence shown here is derived from an EMBL/GenBank/DDBJ whole genome shotgun (WGS) entry which is preliminary data.</text>
</comment>
<dbReference type="EMBL" id="PYLZ01000004">
    <property type="protein sequence ID" value="PSW25111.1"/>
    <property type="molecule type" value="Genomic_DNA"/>
</dbReference>
<dbReference type="Proteomes" id="UP000240481">
    <property type="component" value="Unassembled WGS sequence"/>
</dbReference>
<feature type="signal peptide" evidence="1">
    <location>
        <begin position="1"/>
        <end position="18"/>
    </location>
</feature>
<feature type="chain" id="PRO_5030009147" evidence="1">
    <location>
        <begin position="19"/>
        <end position="110"/>
    </location>
</feature>
<dbReference type="RefSeq" id="WP_048897681.1">
    <property type="nucleotide sequence ID" value="NZ_AP024853.1"/>
</dbReference>